<dbReference type="Pfam" id="PF17100">
    <property type="entry name" value="NACHT_N"/>
    <property type="match status" value="1"/>
</dbReference>
<proteinExistence type="predicted"/>
<evidence type="ECO:0000259" key="7">
    <source>
        <dbReference type="Pfam" id="PF24883"/>
    </source>
</evidence>
<feature type="compositionally biased region" description="Polar residues" evidence="3">
    <location>
        <begin position="107"/>
        <end position="117"/>
    </location>
</feature>
<feature type="compositionally biased region" description="Polar residues" evidence="3">
    <location>
        <begin position="42"/>
        <end position="61"/>
    </location>
</feature>
<feature type="coiled-coil region" evidence="2">
    <location>
        <begin position="344"/>
        <end position="382"/>
    </location>
</feature>
<evidence type="ECO:0000313" key="9">
    <source>
        <dbReference type="Proteomes" id="UP000297716"/>
    </source>
</evidence>
<dbReference type="InterPro" id="IPR027417">
    <property type="entry name" value="P-loop_NTPase"/>
</dbReference>
<dbReference type="AlphaFoldDB" id="A0A4Z0YX13"/>
<dbReference type="Pfam" id="PF22939">
    <property type="entry name" value="WHD_GPIID"/>
    <property type="match status" value="1"/>
</dbReference>
<feature type="domain" description="DUF7069" evidence="6">
    <location>
        <begin position="599"/>
        <end position="666"/>
    </location>
</feature>
<dbReference type="EMBL" id="SKBN01000079">
    <property type="protein sequence ID" value="TGJ83961.1"/>
    <property type="molecule type" value="Genomic_DNA"/>
</dbReference>
<dbReference type="InterPro" id="IPR054471">
    <property type="entry name" value="GPIID_WHD"/>
</dbReference>
<reference evidence="8 9" key="1">
    <citation type="submission" date="2019-03" db="EMBL/GenBank/DDBJ databases">
        <title>Draft genome sequence of Xylaria hypoxylon DSM 108379, a ubiquitous saprotrophic-parasitic fungi on hardwood.</title>
        <authorList>
            <person name="Buettner E."/>
            <person name="Leonhardt S."/>
            <person name="Gebauer A.M."/>
            <person name="Liers C."/>
            <person name="Hofrichter M."/>
            <person name="Kellner H."/>
        </authorList>
    </citation>
    <scope>NUCLEOTIDE SEQUENCE [LARGE SCALE GENOMIC DNA]</scope>
    <source>
        <strain evidence="8 9">DSM 108379</strain>
    </source>
</reference>
<dbReference type="PANTHER" id="PTHR10039">
    <property type="entry name" value="AMELOGENIN"/>
    <property type="match status" value="1"/>
</dbReference>
<evidence type="ECO:0000259" key="6">
    <source>
        <dbReference type="Pfam" id="PF23239"/>
    </source>
</evidence>
<dbReference type="PANTHER" id="PTHR10039:SF14">
    <property type="entry name" value="NACHT DOMAIN-CONTAINING PROTEIN"/>
    <property type="match status" value="1"/>
</dbReference>
<evidence type="ECO:0000256" key="3">
    <source>
        <dbReference type="SAM" id="MobiDB-lite"/>
    </source>
</evidence>
<keyword evidence="1" id="KW-0677">Repeat</keyword>
<organism evidence="8 9">
    <name type="scientific">Xylaria hypoxylon</name>
    <dbReference type="NCBI Taxonomy" id="37992"/>
    <lineage>
        <taxon>Eukaryota</taxon>
        <taxon>Fungi</taxon>
        <taxon>Dikarya</taxon>
        <taxon>Ascomycota</taxon>
        <taxon>Pezizomycotina</taxon>
        <taxon>Sordariomycetes</taxon>
        <taxon>Xylariomycetidae</taxon>
        <taxon>Xylariales</taxon>
        <taxon>Xylariaceae</taxon>
        <taxon>Xylaria</taxon>
    </lineage>
</organism>
<gene>
    <name evidence="8" type="ORF">E0Z10_g4814</name>
</gene>
<name>A0A4Z0YX13_9PEZI</name>
<feature type="domain" description="Nephrocystin 3-like N-terminal" evidence="7">
    <location>
        <begin position="411"/>
        <end position="569"/>
    </location>
</feature>
<sequence length="875" mass="100308">MGLFKQNRGRNQARKVNPLDSETTSIYRRLRSLFGKKRRLESGNSSIRGESSGDGSVNLIPSSRPPPSQEDPPTIQSLWDRAYGALGEEKPQLVEEYEKLLSEDAQETSSVSNNEPSAQAMPPDDIGRGTDIQSQRAQLNTIIAKGLRRAEEKKTKYTIAGHEFVLSNQIAQAAELVLWAKDWIGVAVKQSPEASITWAGVCMILPLLTSPIVADEANRDGFLYVTTRMRYYAELEPLVQQLGENPGVSHTLMAEVNGHVISLYQGILEFQILSVLRFYKSCLGRYVGDVLQTKDWKQMRLSIEKLEKTVDGNLSQINQFTSREKLESLNATSRDALKVMQQLLSVSEQQLRVAEEHLDIAERQFEMQKDEVKQKLSDKQKKCLQLFRLTSGEKDATYEWYKDRVEDRVDGTCEWFLNHDNFRRWLEQASGPLLVSADPGCGKSVLAKYLIDHGLPRSQTTICYFFFKDQDQNTVRQALCALLHQLLSLKPSLIRHAMEQFDKDGEGLINSTRSLWNVLENAAKDTQAGPVIMVLDALDECIESEFEDLMRNLESQSSHGKLKYLLTSRPYEQIVSKFQRLIDTFPYVRIPGEEESETISQEVNHVIKYRVEKLAKEKRLSDKVKGRLTERLLGIPHRTYLWVYLVFDYLETERFKMTERGIDSTIETLPKNIYQAYEKILNKSKEDPMVRKALSIVLVASRPLRISEMNVALNINTATKSIQDLDLEEDEDFKLRLTSWCGLFVSIYHGRVYFLHQTAREFLLDLPSPATIPSEVRWQHSITSRDAHKVLAEICVVYLDFLNSDDIPIDERGRLQDHDSYTFLDYSANSWGDHFREACFSDDAELFSMAPTCEEYTMEDLWSFDQSFNLVVLWA</sequence>
<dbReference type="SUPFAM" id="SSF52540">
    <property type="entry name" value="P-loop containing nucleoside triphosphate hydrolases"/>
    <property type="match status" value="1"/>
</dbReference>
<evidence type="ECO:0000256" key="2">
    <source>
        <dbReference type="SAM" id="Coils"/>
    </source>
</evidence>
<dbReference type="Proteomes" id="UP000297716">
    <property type="component" value="Unassembled WGS sequence"/>
</dbReference>
<feature type="region of interest" description="Disordered" evidence="3">
    <location>
        <begin position="1"/>
        <end position="22"/>
    </location>
</feature>
<feature type="region of interest" description="Disordered" evidence="3">
    <location>
        <begin position="102"/>
        <end position="130"/>
    </location>
</feature>
<dbReference type="OrthoDB" id="163438at2759"/>
<evidence type="ECO:0000259" key="5">
    <source>
        <dbReference type="Pfam" id="PF22939"/>
    </source>
</evidence>
<evidence type="ECO:0000259" key="4">
    <source>
        <dbReference type="Pfam" id="PF17100"/>
    </source>
</evidence>
<dbReference type="Gene3D" id="3.40.50.300">
    <property type="entry name" value="P-loop containing nucleotide triphosphate hydrolases"/>
    <property type="match status" value="1"/>
</dbReference>
<keyword evidence="2" id="KW-0175">Coiled coil</keyword>
<accession>A0A4Z0YX13</accession>
<dbReference type="InterPro" id="IPR056884">
    <property type="entry name" value="NPHP3-like_N"/>
</dbReference>
<evidence type="ECO:0000256" key="1">
    <source>
        <dbReference type="ARBA" id="ARBA00022737"/>
    </source>
</evidence>
<comment type="caution">
    <text evidence="8">The sequence shown here is derived from an EMBL/GenBank/DDBJ whole genome shotgun (WGS) entry which is preliminary data.</text>
</comment>
<feature type="region of interest" description="Disordered" evidence="3">
    <location>
        <begin position="38"/>
        <end position="75"/>
    </location>
</feature>
<evidence type="ECO:0000313" key="8">
    <source>
        <dbReference type="EMBL" id="TGJ83961.1"/>
    </source>
</evidence>
<dbReference type="InterPro" id="IPR031359">
    <property type="entry name" value="NACHT_N"/>
</dbReference>
<dbReference type="Pfam" id="PF23239">
    <property type="entry name" value="DUF7069"/>
    <property type="match status" value="1"/>
</dbReference>
<dbReference type="STRING" id="37992.A0A4Z0YX13"/>
<dbReference type="InterPro" id="IPR055497">
    <property type="entry name" value="DUF7069"/>
</dbReference>
<feature type="domain" description="GPI inositol-deacylase winged helix" evidence="5">
    <location>
        <begin position="679"/>
        <end position="765"/>
    </location>
</feature>
<keyword evidence="9" id="KW-1185">Reference proteome</keyword>
<dbReference type="Pfam" id="PF24883">
    <property type="entry name" value="NPHP3_N"/>
    <property type="match status" value="1"/>
</dbReference>
<feature type="domain" description="NWD NACHT-NTPase N-terminal" evidence="4">
    <location>
        <begin position="76"/>
        <end position="311"/>
    </location>
</feature>
<protein>
    <submittedName>
        <fullName evidence="8">Uncharacterized protein</fullName>
    </submittedName>
</protein>